<sequence>MSKRIDLVSLSQTYQDAIAITRLLGLRYLWIDSLCIVQDSTVDWQTEAAKMGDIFKFSFCTIAASSASSNSEGCFFDRGPLYAKFSVSKAAESAPQLLSNVHSKKGYRKGRDRLRSDIIPPEESAYKKTRLTTFESVLKRRRSRLSTEIAGFGHDLNSSSLTYSSCRSASTVSLANNAKSVGAEGLGTIAPEPTVRSIFKRKYDYLGNTQSTSNDCDALEIPAKISINSNSERGNSTVNSAIQPTVCDPAGKENAVLYITPLQKDLWAHSVELSPLSKRAWVLQERLLSPRTLHYTKTQLFWECRESKACEISPHPYPKIRRNTFDHFESPTYTYLESTHQLYGLDVEPLHRHWPKIIEKYTDTSMTKLEDKLVAISGLARQVYSITKDKYCAGIWRADLVTQLLWRLQRPQHEIDLPYRAPSWSWASTEGKVEFTENAHDIVSVLEIRSVQSIGVDGKLWSFGQIEYGSLRVRGAMRAAKRFYSHGQRYKLLLTDQLDEELDTNECDYYPDVVPQSLSENPMCLPVARLLSGASTGGDENEQRGFVAGLVIEPTGDYANEYRRLGYFRVAASAGSAWFGLGPGLPLWDVTLV</sequence>
<dbReference type="EMBL" id="CAJPDT010000130">
    <property type="protein sequence ID" value="CAF9940391.1"/>
    <property type="molecule type" value="Genomic_DNA"/>
</dbReference>
<dbReference type="Proteomes" id="UP000664534">
    <property type="component" value="Unassembled WGS sequence"/>
</dbReference>
<evidence type="ECO:0000259" key="1">
    <source>
        <dbReference type="Pfam" id="PF06985"/>
    </source>
</evidence>
<dbReference type="OrthoDB" id="5362512at2759"/>
<proteinExistence type="predicted"/>
<name>A0A8H3J454_9LECA</name>
<evidence type="ECO:0000313" key="3">
    <source>
        <dbReference type="Proteomes" id="UP000664534"/>
    </source>
</evidence>
<dbReference type="InterPro" id="IPR010730">
    <property type="entry name" value="HET"/>
</dbReference>
<dbReference type="Pfam" id="PF06985">
    <property type="entry name" value="HET"/>
    <property type="match status" value="1"/>
</dbReference>
<dbReference type="AlphaFoldDB" id="A0A8H3J454"/>
<keyword evidence="3" id="KW-1185">Reference proteome</keyword>
<accession>A0A8H3J454</accession>
<reference evidence="2" key="1">
    <citation type="submission" date="2021-03" db="EMBL/GenBank/DDBJ databases">
        <authorList>
            <person name="Tagirdzhanova G."/>
        </authorList>
    </citation>
    <scope>NUCLEOTIDE SEQUENCE</scope>
</reference>
<organism evidence="2 3">
    <name type="scientific">Imshaugia aleurites</name>
    <dbReference type="NCBI Taxonomy" id="172621"/>
    <lineage>
        <taxon>Eukaryota</taxon>
        <taxon>Fungi</taxon>
        <taxon>Dikarya</taxon>
        <taxon>Ascomycota</taxon>
        <taxon>Pezizomycotina</taxon>
        <taxon>Lecanoromycetes</taxon>
        <taxon>OSLEUM clade</taxon>
        <taxon>Lecanoromycetidae</taxon>
        <taxon>Lecanorales</taxon>
        <taxon>Lecanorineae</taxon>
        <taxon>Parmeliaceae</taxon>
        <taxon>Imshaugia</taxon>
    </lineage>
</organism>
<protein>
    <recommendedName>
        <fullName evidence="1">Heterokaryon incompatibility domain-containing protein</fullName>
    </recommendedName>
</protein>
<dbReference type="PANTHER" id="PTHR33112">
    <property type="entry name" value="DOMAIN PROTEIN, PUTATIVE-RELATED"/>
    <property type="match status" value="1"/>
</dbReference>
<feature type="domain" description="Heterokaryon incompatibility" evidence="1">
    <location>
        <begin position="5"/>
        <end position="86"/>
    </location>
</feature>
<comment type="caution">
    <text evidence="2">The sequence shown here is derived from an EMBL/GenBank/DDBJ whole genome shotgun (WGS) entry which is preliminary data.</text>
</comment>
<evidence type="ECO:0000313" key="2">
    <source>
        <dbReference type="EMBL" id="CAF9940391.1"/>
    </source>
</evidence>
<gene>
    <name evidence="2" type="ORF">IMSHALPRED_002010</name>
</gene>
<dbReference type="PANTHER" id="PTHR33112:SF16">
    <property type="entry name" value="HETEROKARYON INCOMPATIBILITY DOMAIN-CONTAINING PROTEIN"/>
    <property type="match status" value="1"/>
</dbReference>